<dbReference type="PANTHER" id="PTHR32089:SF118">
    <property type="entry name" value="HEME-BASED AEROTACTIC TRANSDUCER HEMAT"/>
    <property type="match status" value="1"/>
</dbReference>
<dbReference type="Proteomes" id="UP000031982">
    <property type="component" value="Unassembled WGS sequence"/>
</dbReference>
<dbReference type="Pfam" id="PF00015">
    <property type="entry name" value="MCPsignal"/>
    <property type="match status" value="1"/>
</dbReference>
<gene>
    <name evidence="6" type="ORF">SD77_4265</name>
</gene>
<dbReference type="InterPro" id="IPR044398">
    <property type="entry name" value="Globin-sensor_dom"/>
</dbReference>
<proteinExistence type="inferred from homology"/>
<dbReference type="PRINTS" id="PR00260">
    <property type="entry name" value="CHEMTRNSDUCR"/>
</dbReference>
<dbReference type="InterPro" id="IPR039379">
    <property type="entry name" value="Protoglobin_sensor_dom"/>
</dbReference>
<evidence type="ECO:0000256" key="1">
    <source>
        <dbReference type="ARBA" id="ARBA00023224"/>
    </source>
</evidence>
<dbReference type="Pfam" id="PF11563">
    <property type="entry name" value="Protoglobin"/>
    <property type="match status" value="1"/>
</dbReference>
<dbReference type="SUPFAM" id="SSF46458">
    <property type="entry name" value="Globin-like"/>
    <property type="match status" value="1"/>
</dbReference>
<dbReference type="Gene3D" id="1.10.490.10">
    <property type="entry name" value="Globins"/>
    <property type="match status" value="1"/>
</dbReference>
<organism evidence="6 7">
    <name type="scientific">Bacillus badius</name>
    <dbReference type="NCBI Taxonomy" id="1455"/>
    <lineage>
        <taxon>Bacteria</taxon>
        <taxon>Bacillati</taxon>
        <taxon>Bacillota</taxon>
        <taxon>Bacilli</taxon>
        <taxon>Bacillales</taxon>
        <taxon>Bacillaceae</taxon>
        <taxon>Pseudobacillus</taxon>
    </lineage>
</organism>
<keyword evidence="4" id="KW-0175">Coiled coil</keyword>
<dbReference type="CDD" id="cd01068">
    <property type="entry name" value="globin_sensor"/>
    <property type="match status" value="1"/>
</dbReference>
<dbReference type="SUPFAM" id="SSF58104">
    <property type="entry name" value="Methyl-accepting chemotaxis protein (MCP) signaling domain"/>
    <property type="match status" value="1"/>
</dbReference>
<dbReference type="EMBL" id="JXLP01000009">
    <property type="protein sequence ID" value="KIL78585.1"/>
    <property type="molecule type" value="Genomic_DNA"/>
</dbReference>
<sequence>MNTLFKWKQTRKEEPSVSELSITKIPTVDLHTYPELKTQMELIHLTKQDLAFAHALQSVVSRHRDEIVSVFYDRVLAVPSLRRIIEERSEVGRLKQTLATYLISMFDGNIDEPSIQKRMQVARMHFKIGLQPKWYMGTFQQIQEVIIQLAIKEKPFNSMPERTMTTVAKLINFEMQIVLEEYEKAHLRLREEQYEKVKAELKSKISSISEDLTGLAEETSLSVEQVDRHAGEISASIHSNVKNVRQIQLDAADGFDMVQHMQSHMQFIAGSTDQLGNIIGELKKSSDQITSIVAMVNQIAEQTNLLALNASIEAARAGVHGNGFAVVAQEVRKLAQQAKQSVEQITSLVHNSASLTDEAVSTTADVKQKVALGLENSADTQNKFHQILSAINQNDQHINRVEGDVNELVQVIQAISGDTRQVAETADSLYQTASML</sequence>
<name>A0ABR5AVE9_BACBA</name>
<evidence type="ECO:0000313" key="6">
    <source>
        <dbReference type="EMBL" id="KIL78585.1"/>
    </source>
</evidence>
<protein>
    <submittedName>
        <fullName evidence="6">Methyl-accepting chemotaxis protein</fullName>
    </submittedName>
</protein>
<evidence type="ECO:0000256" key="3">
    <source>
        <dbReference type="PROSITE-ProRule" id="PRU00284"/>
    </source>
</evidence>
<dbReference type="SMART" id="SM00283">
    <property type="entry name" value="MA"/>
    <property type="match status" value="1"/>
</dbReference>
<feature type="domain" description="Methyl-accepting transducer" evidence="5">
    <location>
        <begin position="203"/>
        <end position="430"/>
    </location>
</feature>
<feature type="coiled-coil region" evidence="4">
    <location>
        <begin position="184"/>
        <end position="218"/>
    </location>
</feature>
<keyword evidence="1 3" id="KW-0807">Transducer</keyword>
<dbReference type="InterPro" id="IPR012292">
    <property type="entry name" value="Globin/Proto"/>
</dbReference>
<evidence type="ECO:0000256" key="4">
    <source>
        <dbReference type="SAM" id="Coils"/>
    </source>
</evidence>
<dbReference type="Gene3D" id="1.10.287.950">
    <property type="entry name" value="Methyl-accepting chemotaxis protein"/>
    <property type="match status" value="1"/>
</dbReference>
<dbReference type="InterPro" id="IPR004090">
    <property type="entry name" value="Chemotax_Me-accpt_rcpt"/>
</dbReference>
<accession>A0ABR5AVE9</accession>
<dbReference type="InterPro" id="IPR004089">
    <property type="entry name" value="MCPsignal_dom"/>
</dbReference>
<dbReference type="PROSITE" id="PS50111">
    <property type="entry name" value="CHEMOTAXIS_TRANSDUC_2"/>
    <property type="match status" value="1"/>
</dbReference>
<keyword evidence="7" id="KW-1185">Reference proteome</keyword>
<dbReference type="InterPro" id="IPR009050">
    <property type="entry name" value="Globin-like_sf"/>
</dbReference>
<reference evidence="6 7" key="1">
    <citation type="submission" date="2015-01" db="EMBL/GenBank/DDBJ databases">
        <title>Genome Assembly of Bacillus badius MTCC 1458.</title>
        <authorList>
            <person name="Verma A."/>
            <person name="Khatri I."/>
            <person name="Mual P."/>
            <person name="Subramanian S."/>
            <person name="Krishnamurthi S."/>
        </authorList>
    </citation>
    <scope>NUCLEOTIDE SEQUENCE [LARGE SCALE GENOMIC DNA]</scope>
    <source>
        <strain evidence="6 7">MTCC 1458</strain>
    </source>
</reference>
<evidence type="ECO:0000259" key="5">
    <source>
        <dbReference type="PROSITE" id="PS50111"/>
    </source>
</evidence>
<evidence type="ECO:0000313" key="7">
    <source>
        <dbReference type="Proteomes" id="UP000031982"/>
    </source>
</evidence>
<comment type="similarity">
    <text evidence="2">Belongs to the methyl-accepting chemotaxis (MCP) protein family.</text>
</comment>
<evidence type="ECO:0000256" key="2">
    <source>
        <dbReference type="ARBA" id="ARBA00029447"/>
    </source>
</evidence>
<dbReference type="RefSeq" id="WP_052477315.1">
    <property type="nucleotide sequence ID" value="NZ_JARTHD010000011.1"/>
</dbReference>
<dbReference type="PANTHER" id="PTHR32089">
    <property type="entry name" value="METHYL-ACCEPTING CHEMOTAXIS PROTEIN MCPB"/>
    <property type="match status" value="1"/>
</dbReference>
<comment type="caution">
    <text evidence="6">The sequence shown here is derived from an EMBL/GenBank/DDBJ whole genome shotgun (WGS) entry which is preliminary data.</text>
</comment>